<comment type="caution">
    <text evidence="1">The sequence shown here is derived from an EMBL/GenBank/DDBJ whole genome shotgun (WGS) entry which is preliminary data.</text>
</comment>
<proteinExistence type="predicted"/>
<sequence>MKEIIKVKVRKVLKSASWRDKEPVGELPNISRVVELIGDKTNVTKLPRTERLYKGLVRSIIRSGLKNRHVESFGDLGHARQTIRWVHLLVLDPPSFMSIV</sequence>
<reference evidence="1 2" key="1">
    <citation type="submission" date="2020-09" db="EMBL/GenBank/DDBJ databases">
        <title>De no assembly of potato wild relative species, Solanum commersonii.</title>
        <authorList>
            <person name="Cho K."/>
        </authorList>
    </citation>
    <scope>NUCLEOTIDE SEQUENCE [LARGE SCALE GENOMIC DNA]</scope>
    <source>
        <strain evidence="1">LZ3.2</strain>
        <tissue evidence="1">Leaf</tissue>
    </source>
</reference>
<evidence type="ECO:0000313" key="1">
    <source>
        <dbReference type="EMBL" id="KAG5598627.1"/>
    </source>
</evidence>
<evidence type="ECO:0000313" key="2">
    <source>
        <dbReference type="Proteomes" id="UP000824120"/>
    </source>
</evidence>
<protein>
    <submittedName>
        <fullName evidence="1">Uncharacterized protein</fullName>
    </submittedName>
</protein>
<dbReference type="AlphaFoldDB" id="A0A9J5YD14"/>
<organism evidence="1 2">
    <name type="scientific">Solanum commersonii</name>
    <name type="common">Commerson's wild potato</name>
    <name type="synonym">Commerson's nightshade</name>
    <dbReference type="NCBI Taxonomy" id="4109"/>
    <lineage>
        <taxon>Eukaryota</taxon>
        <taxon>Viridiplantae</taxon>
        <taxon>Streptophyta</taxon>
        <taxon>Embryophyta</taxon>
        <taxon>Tracheophyta</taxon>
        <taxon>Spermatophyta</taxon>
        <taxon>Magnoliopsida</taxon>
        <taxon>eudicotyledons</taxon>
        <taxon>Gunneridae</taxon>
        <taxon>Pentapetalae</taxon>
        <taxon>asterids</taxon>
        <taxon>lamiids</taxon>
        <taxon>Solanales</taxon>
        <taxon>Solanaceae</taxon>
        <taxon>Solanoideae</taxon>
        <taxon>Solaneae</taxon>
        <taxon>Solanum</taxon>
    </lineage>
</organism>
<gene>
    <name evidence="1" type="ORF">H5410_029997</name>
</gene>
<accession>A0A9J5YD14</accession>
<keyword evidence="2" id="KW-1185">Reference proteome</keyword>
<dbReference type="EMBL" id="JACXVP010000006">
    <property type="protein sequence ID" value="KAG5598627.1"/>
    <property type="molecule type" value="Genomic_DNA"/>
</dbReference>
<dbReference type="Proteomes" id="UP000824120">
    <property type="component" value="Chromosome 6"/>
</dbReference>
<name>A0A9J5YD14_SOLCO</name>